<gene>
    <name evidence="3" type="ORF">BEMITA_LOCUS7505</name>
</gene>
<feature type="compositionally biased region" description="Basic and acidic residues" evidence="1">
    <location>
        <begin position="367"/>
        <end position="381"/>
    </location>
</feature>
<evidence type="ECO:0000313" key="4">
    <source>
        <dbReference type="Proteomes" id="UP001152759"/>
    </source>
</evidence>
<dbReference type="Proteomes" id="UP001152759">
    <property type="component" value="Chromosome 4"/>
</dbReference>
<dbReference type="PROSITE" id="PS50097">
    <property type="entry name" value="BTB"/>
    <property type="match status" value="1"/>
</dbReference>
<dbReference type="AlphaFoldDB" id="A0A9P0ADQ2"/>
<dbReference type="InterPro" id="IPR011333">
    <property type="entry name" value="SKP1/BTB/POZ_sf"/>
</dbReference>
<dbReference type="Gene3D" id="3.30.710.10">
    <property type="entry name" value="Potassium Channel Kv1.1, Chain A"/>
    <property type="match status" value="1"/>
</dbReference>
<dbReference type="SUPFAM" id="SSF54695">
    <property type="entry name" value="POZ domain"/>
    <property type="match status" value="1"/>
</dbReference>
<dbReference type="EMBL" id="OU963865">
    <property type="protein sequence ID" value="CAH0388600.1"/>
    <property type="molecule type" value="Genomic_DNA"/>
</dbReference>
<evidence type="ECO:0000259" key="2">
    <source>
        <dbReference type="PROSITE" id="PS50097"/>
    </source>
</evidence>
<sequence>MHPATRRVGTRDAMVVSQRQGIEHLVPAVSDLVLKYTWKIKKYGKSFSSQEGFDSPPFDLNANGIKTRWNLALRYWKDPTGKRVTNPVVMCLNLLRSRAPEEEQAKIKFQFGVFNCKTNQWDFCSSSRILFYLRKVDKVQSIGYRDLNILDKHLDDSGDLYLQVKMQLVRNETESGSIAQDMEQLLRTGVKSDIRIRCGNEEWPGHSVIIAARSPILSSQIQDNTLDLSWLTEEGAQQLLQYIYTDKVQCKEDTIPALLEAAGLYELHGLKTLCERVLIEVINQDNANVLLSIAHDFNCETLRKAVLAYFEENGDTVDDSAIWRRSEYVCPEIFKLIKEDGLGSSISSSIDSDDTDCSKHSIGQKHNSIDRTEQKVEEVKV</sequence>
<name>A0A9P0ADQ2_BEMTA</name>
<organism evidence="3 4">
    <name type="scientific">Bemisia tabaci</name>
    <name type="common">Sweetpotato whitefly</name>
    <name type="synonym">Aleurodes tabaci</name>
    <dbReference type="NCBI Taxonomy" id="7038"/>
    <lineage>
        <taxon>Eukaryota</taxon>
        <taxon>Metazoa</taxon>
        <taxon>Ecdysozoa</taxon>
        <taxon>Arthropoda</taxon>
        <taxon>Hexapoda</taxon>
        <taxon>Insecta</taxon>
        <taxon>Pterygota</taxon>
        <taxon>Neoptera</taxon>
        <taxon>Paraneoptera</taxon>
        <taxon>Hemiptera</taxon>
        <taxon>Sternorrhyncha</taxon>
        <taxon>Aleyrodoidea</taxon>
        <taxon>Aleyrodidae</taxon>
        <taxon>Aleyrodinae</taxon>
        <taxon>Bemisia</taxon>
    </lineage>
</organism>
<dbReference type="InterPro" id="IPR000210">
    <property type="entry name" value="BTB/POZ_dom"/>
</dbReference>
<accession>A0A9P0ADQ2</accession>
<keyword evidence="4" id="KW-1185">Reference proteome</keyword>
<feature type="region of interest" description="Disordered" evidence="1">
    <location>
        <begin position="349"/>
        <end position="381"/>
    </location>
</feature>
<evidence type="ECO:0000313" key="3">
    <source>
        <dbReference type="EMBL" id="CAH0388600.1"/>
    </source>
</evidence>
<proteinExistence type="predicted"/>
<dbReference type="Pfam" id="PF00651">
    <property type="entry name" value="BTB"/>
    <property type="match status" value="1"/>
</dbReference>
<dbReference type="PANTHER" id="PTHR24413">
    <property type="entry name" value="SPECKLE-TYPE POZ PROTEIN"/>
    <property type="match status" value="1"/>
</dbReference>
<evidence type="ECO:0000256" key="1">
    <source>
        <dbReference type="SAM" id="MobiDB-lite"/>
    </source>
</evidence>
<reference evidence="3" key="1">
    <citation type="submission" date="2021-12" db="EMBL/GenBank/DDBJ databases">
        <authorList>
            <person name="King R."/>
        </authorList>
    </citation>
    <scope>NUCLEOTIDE SEQUENCE</scope>
</reference>
<feature type="domain" description="BTB" evidence="2">
    <location>
        <begin position="192"/>
        <end position="252"/>
    </location>
</feature>
<dbReference type="SMART" id="SM00225">
    <property type="entry name" value="BTB"/>
    <property type="match status" value="1"/>
</dbReference>
<protein>
    <recommendedName>
        <fullName evidence="2">BTB domain-containing protein</fullName>
    </recommendedName>
</protein>
<dbReference type="CDD" id="cd18186">
    <property type="entry name" value="BTB_POZ_ZBTB_KLHL-like"/>
    <property type="match status" value="1"/>
</dbReference>